<dbReference type="RefSeq" id="WP_012662967.1">
    <property type="nucleotide sequence ID" value="NC_012108.1"/>
</dbReference>
<organism evidence="1 2">
    <name type="scientific">Desulforapulum autotrophicum (strain ATCC 43914 / DSM 3382 / VKM B-1955 / HRM2)</name>
    <name type="common">Desulfobacterium autotrophicum</name>
    <dbReference type="NCBI Taxonomy" id="177437"/>
    <lineage>
        <taxon>Bacteria</taxon>
        <taxon>Pseudomonadati</taxon>
        <taxon>Thermodesulfobacteriota</taxon>
        <taxon>Desulfobacteria</taxon>
        <taxon>Desulfobacterales</taxon>
        <taxon>Desulfobacteraceae</taxon>
        <taxon>Desulforapulum</taxon>
    </lineage>
</organism>
<name>C0QIS8_DESAH</name>
<keyword evidence="2" id="KW-1185">Reference proteome</keyword>
<dbReference type="KEGG" id="dat:HRM2_06040"/>
<evidence type="ECO:0000313" key="2">
    <source>
        <dbReference type="Proteomes" id="UP000000442"/>
    </source>
</evidence>
<dbReference type="Proteomes" id="UP000000442">
    <property type="component" value="Chromosome"/>
</dbReference>
<evidence type="ECO:0000313" key="1">
    <source>
        <dbReference type="EMBL" id="ACN13718.1"/>
    </source>
</evidence>
<reference evidence="1 2" key="1">
    <citation type="journal article" date="2009" name="Environ. Microbiol.">
        <title>Genome sequence of Desulfobacterium autotrophicum HRM2, a marine sulfate reducer oxidizing organic carbon completely to carbon dioxide.</title>
        <authorList>
            <person name="Strittmatter A.W."/>
            <person name="Liesegang H."/>
            <person name="Rabus R."/>
            <person name="Decker I."/>
            <person name="Amann J."/>
            <person name="Andres S."/>
            <person name="Henne A."/>
            <person name="Fricke W.F."/>
            <person name="Martinez-Arias R."/>
            <person name="Bartels D."/>
            <person name="Goesmann A."/>
            <person name="Krause L."/>
            <person name="Puehler A."/>
            <person name="Klenk H.P."/>
            <person name="Richter M."/>
            <person name="Schuler M."/>
            <person name="Gloeckner F.O."/>
            <person name="Meyerdierks A."/>
            <person name="Gottschalk G."/>
            <person name="Amann R."/>
        </authorList>
    </citation>
    <scope>NUCLEOTIDE SEQUENCE [LARGE SCALE GENOMIC DNA]</scope>
    <source>
        <strain evidence="2">ATCC 43914 / DSM 3382 / HRM2</strain>
    </source>
</reference>
<dbReference type="AlphaFoldDB" id="C0QIS8"/>
<gene>
    <name evidence="1" type="ordered locus">HRM2_06040</name>
</gene>
<dbReference type="EMBL" id="CP001087">
    <property type="protein sequence ID" value="ACN13718.1"/>
    <property type="molecule type" value="Genomic_DNA"/>
</dbReference>
<dbReference type="eggNOG" id="ENOG502Z99W">
    <property type="taxonomic scope" value="Bacteria"/>
</dbReference>
<dbReference type="HOGENOM" id="CLU_544836_0_0_7"/>
<dbReference type="STRING" id="177437.HRM2_06040"/>
<dbReference type="OrthoDB" id="5410002at2"/>
<accession>C0QIS8</accession>
<protein>
    <submittedName>
        <fullName evidence="1">Uncharacterized protein</fullName>
    </submittedName>
</protein>
<sequence length="510" mass="58105">MNADQNRLKELYQEIESLVHKLSRVPENHLEKTREIVALCRGALKTVPSVDTPVYIHVTGTDKSFKTSFLLDLFDNDELRSLFSVKMRNTSENTAVPCLVTPSSQVDGVVISQLCISTGAIMRQNLNQKQFNRLYDLSNGAEPDDYLLQVEVPARETPMTIPVIEYPGIKEGADAMDRQKKLHQTFQANMLATLVKFPGILVACFQHKIAIPPGHPMDAILKKYGTVLKTSYAHHKLPLVLSMQGESAIASYCGNTNVENDIAGDFKSYRDFETIVQLVNPCNQDYPVTFGDQGPHVDVWIRNLSRYQNLEEIKEQVTVDGGIAWSRHLLKALCTSPHIQEALNNLFLKPWILEASAIHARAMDCFHDISNYDEVEEIKERIRQAILNDTYQSLRQFFKSELGYAHEGIISNHDEFWTTIFSQYLEQFFRESGRSKAIAGIIWETLRQRLDPDNKGFLGTREADLPYIIMNMAELYVPNALLRGDYTLMERKMEEKTMEEENLAEVTHAV</sequence>
<proteinExistence type="predicted"/>